<keyword evidence="2" id="KW-1185">Reference proteome</keyword>
<organism evidence="1 2">
    <name type="scientific">Microbispora siamensis</name>
    <dbReference type="NCBI Taxonomy" id="564413"/>
    <lineage>
        <taxon>Bacteria</taxon>
        <taxon>Bacillati</taxon>
        <taxon>Actinomycetota</taxon>
        <taxon>Actinomycetes</taxon>
        <taxon>Streptosporangiales</taxon>
        <taxon>Streptosporangiaceae</taxon>
        <taxon>Microbispora</taxon>
    </lineage>
</organism>
<dbReference type="Proteomes" id="UP000660454">
    <property type="component" value="Unassembled WGS sequence"/>
</dbReference>
<dbReference type="EMBL" id="BOOF01000032">
    <property type="protein sequence ID" value="GIH64542.1"/>
    <property type="molecule type" value="Genomic_DNA"/>
</dbReference>
<accession>A0ABQ4GSY7</accession>
<protein>
    <submittedName>
        <fullName evidence="1">Uncharacterized protein</fullName>
    </submittedName>
</protein>
<reference evidence="1 2" key="1">
    <citation type="submission" date="2021-01" db="EMBL/GenBank/DDBJ databases">
        <title>Whole genome shotgun sequence of Microbispora siamensis NBRC 104113.</title>
        <authorList>
            <person name="Komaki H."/>
            <person name="Tamura T."/>
        </authorList>
    </citation>
    <scope>NUCLEOTIDE SEQUENCE [LARGE SCALE GENOMIC DNA]</scope>
    <source>
        <strain evidence="1 2">NBRC 104113</strain>
    </source>
</reference>
<sequence length="101" mass="10703">MYLSIGPDQVVSVHEADDFTRLHLELREIGPDAAGQALQAAGLGRLHGPDHAYLDLAALRGLASASATSPGWAAGWDAMVEYARRKGWLSADGDAVRVHLA</sequence>
<evidence type="ECO:0000313" key="2">
    <source>
        <dbReference type="Proteomes" id="UP000660454"/>
    </source>
</evidence>
<gene>
    <name evidence="1" type="ORF">Msi02_53590</name>
</gene>
<comment type="caution">
    <text evidence="1">The sequence shown here is derived from an EMBL/GenBank/DDBJ whole genome shotgun (WGS) entry which is preliminary data.</text>
</comment>
<evidence type="ECO:0000313" key="1">
    <source>
        <dbReference type="EMBL" id="GIH64542.1"/>
    </source>
</evidence>
<dbReference type="RefSeq" id="WP_204050770.1">
    <property type="nucleotide sequence ID" value="NZ_BOOF01000032.1"/>
</dbReference>
<proteinExistence type="predicted"/>
<name>A0ABQ4GSY7_9ACTN</name>